<comment type="caution">
    <text evidence="3">The sequence shown here is derived from an EMBL/GenBank/DDBJ whole genome shotgun (WGS) entry which is preliminary data.</text>
</comment>
<reference evidence="3 4" key="1">
    <citation type="submission" date="2023-10" db="EMBL/GenBank/DDBJ databases">
        <title>Genomes of two closely related lineages of the louse Polyplax serrata with different host specificities.</title>
        <authorList>
            <person name="Martinu J."/>
            <person name="Tarabai H."/>
            <person name="Stefka J."/>
            <person name="Hypsa V."/>
        </authorList>
    </citation>
    <scope>NUCLEOTIDE SEQUENCE [LARGE SCALE GENOMIC DNA]</scope>
    <source>
        <strain evidence="3">HR10_N</strain>
    </source>
</reference>
<organism evidence="3 4">
    <name type="scientific">Polyplax serrata</name>
    <name type="common">Common mouse louse</name>
    <dbReference type="NCBI Taxonomy" id="468196"/>
    <lineage>
        <taxon>Eukaryota</taxon>
        <taxon>Metazoa</taxon>
        <taxon>Ecdysozoa</taxon>
        <taxon>Arthropoda</taxon>
        <taxon>Hexapoda</taxon>
        <taxon>Insecta</taxon>
        <taxon>Pterygota</taxon>
        <taxon>Neoptera</taxon>
        <taxon>Paraneoptera</taxon>
        <taxon>Psocodea</taxon>
        <taxon>Troctomorpha</taxon>
        <taxon>Phthiraptera</taxon>
        <taxon>Anoplura</taxon>
        <taxon>Polyplacidae</taxon>
        <taxon>Polyplax</taxon>
    </lineage>
</organism>
<accession>A0AAN8XQ99</accession>
<feature type="chain" id="PRO_5042833303" evidence="2">
    <location>
        <begin position="21"/>
        <end position="333"/>
    </location>
</feature>
<sequence>MVFNLLLLIISELSRNGNYAEGGVIKDDSDIIKNASIKKFANITNKYSSHGVNESVSTFKKHIDENKFPALQEKIVENQKIKPSLATKLNEIGSNLYLGGPEVIHINGTSSIKPRKGVVYTKIVPRKGAVTESEESASVDSPDLCNSSWLAENQCHNVINADDNNCFCCKTDKIQQPSINCTDCPQVNNCQYVCCANESHLDKTFKKIIAHQSNEKYEIVSNKVKPIKETLQNSIKDNKSNSSSSTTNNSRTDIYVPHKNLKPEITKVPYDVEAVNEVLSNSKNGIFVPIAASIFLVPLFILVIFFTWRNLKDYWEKRYYKRMDFLIDGMYND</sequence>
<keyword evidence="2" id="KW-0732">Signal</keyword>
<protein>
    <submittedName>
        <fullName evidence="3">Uncharacterized protein</fullName>
    </submittedName>
</protein>
<feature type="signal peptide" evidence="2">
    <location>
        <begin position="1"/>
        <end position="20"/>
    </location>
</feature>
<dbReference type="AlphaFoldDB" id="A0AAN8XQ99"/>
<dbReference type="EMBL" id="JAWJWE010000002">
    <property type="protein sequence ID" value="KAK6643152.1"/>
    <property type="molecule type" value="Genomic_DNA"/>
</dbReference>
<gene>
    <name evidence="3" type="ORF">RUM43_004655</name>
</gene>
<feature type="transmembrane region" description="Helical" evidence="1">
    <location>
        <begin position="286"/>
        <end position="308"/>
    </location>
</feature>
<keyword evidence="1" id="KW-1133">Transmembrane helix</keyword>
<evidence type="ECO:0000313" key="4">
    <source>
        <dbReference type="Proteomes" id="UP001372834"/>
    </source>
</evidence>
<keyword evidence="1" id="KW-0812">Transmembrane</keyword>
<evidence type="ECO:0000256" key="1">
    <source>
        <dbReference type="SAM" id="Phobius"/>
    </source>
</evidence>
<dbReference type="Proteomes" id="UP001372834">
    <property type="component" value="Unassembled WGS sequence"/>
</dbReference>
<name>A0AAN8XQ99_POLSC</name>
<evidence type="ECO:0000313" key="3">
    <source>
        <dbReference type="EMBL" id="KAK6643152.1"/>
    </source>
</evidence>
<evidence type="ECO:0000256" key="2">
    <source>
        <dbReference type="SAM" id="SignalP"/>
    </source>
</evidence>
<keyword evidence="1" id="KW-0472">Membrane</keyword>
<proteinExistence type="predicted"/>